<protein>
    <submittedName>
        <fullName evidence="1">Uncharacterized protein</fullName>
    </submittedName>
</protein>
<dbReference type="AlphaFoldDB" id="A0A1F7GWV5"/>
<comment type="caution">
    <text evidence="1">The sequence shown here is derived from an EMBL/GenBank/DDBJ whole genome shotgun (WGS) entry which is preliminary data.</text>
</comment>
<organism evidence="1 2">
    <name type="scientific">Candidatus Roizmanbacteria bacterium RIFCSPHIGHO2_02_FULL_37_24</name>
    <dbReference type="NCBI Taxonomy" id="1802037"/>
    <lineage>
        <taxon>Bacteria</taxon>
        <taxon>Candidatus Roizmaniibacteriota</taxon>
    </lineage>
</organism>
<dbReference type="EMBL" id="MFZM01000022">
    <property type="protein sequence ID" value="OGK23305.1"/>
    <property type="molecule type" value="Genomic_DNA"/>
</dbReference>
<evidence type="ECO:0000313" key="1">
    <source>
        <dbReference type="EMBL" id="OGK23305.1"/>
    </source>
</evidence>
<name>A0A1F7GWV5_9BACT</name>
<dbReference type="Proteomes" id="UP000177159">
    <property type="component" value="Unassembled WGS sequence"/>
</dbReference>
<accession>A0A1F7GWV5</accession>
<gene>
    <name evidence="1" type="ORF">A3C24_03875</name>
</gene>
<sequence length="334" mass="36993">MGQNAIELGLFHDGPWLREETKKGSQGLTVLAYDENHADRWNQAIAGENVHERTLYTILGVNGEPVPVRWLAHVVETAHMLELLDRSGIQQPKWHFMAPIHISSACNGNEPDRGVKQAATLTEFAQRYLQRYHPGVVLPKLELDDRDKVPDVIASGHVLYPFLPDEVRNDLETMAGKHGTGQGTGTSAAYLLAHYSAYGRVSNGAIPLFPPREGAIYVVPQSEDRFIGHMRASARAVAKAGIAQPVDPDLDPSIVMVSGVLRTPHYYAHYGERKLADLVHVGAWQTRNQLSRLGRNGMKKQQEIAEANRYIDDDIGGFEGRPALCGLVQEVMKE</sequence>
<evidence type="ECO:0000313" key="2">
    <source>
        <dbReference type="Proteomes" id="UP000177159"/>
    </source>
</evidence>
<proteinExistence type="predicted"/>
<reference evidence="1 2" key="1">
    <citation type="journal article" date="2016" name="Nat. Commun.">
        <title>Thousands of microbial genomes shed light on interconnected biogeochemical processes in an aquifer system.</title>
        <authorList>
            <person name="Anantharaman K."/>
            <person name="Brown C.T."/>
            <person name="Hug L.A."/>
            <person name="Sharon I."/>
            <person name="Castelle C.J."/>
            <person name="Probst A.J."/>
            <person name="Thomas B.C."/>
            <person name="Singh A."/>
            <person name="Wilkins M.J."/>
            <person name="Karaoz U."/>
            <person name="Brodie E.L."/>
            <person name="Williams K.H."/>
            <person name="Hubbard S.S."/>
            <person name="Banfield J.F."/>
        </authorList>
    </citation>
    <scope>NUCLEOTIDE SEQUENCE [LARGE SCALE GENOMIC DNA]</scope>
</reference>